<dbReference type="InterPro" id="IPR028989">
    <property type="entry name" value="RimP_N"/>
</dbReference>
<evidence type="ECO:0000259" key="1">
    <source>
        <dbReference type="Pfam" id="PF02576"/>
    </source>
</evidence>
<proteinExistence type="inferred from homology"/>
<dbReference type="OrthoDB" id="1100432at2759"/>
<organism evidence="3 4">
    <name type="scientific">Sesamum indicum</name>
    <name type="common">Oriental sesame</name>
    <name type="synonym">Sesamum orientale</name>
    <dbReference type="NCBI Taxonomy" id="4182"/>
    <lineage>
        <taxon>Eukaryota</taxon>
        <taxon>Viridiplantae</taxon>
        <taxon>Streptophyta</taxon>
        <taxon>Embryophyta</taxon>
        <taxon>Tracheophyta</taxon>
        <taxon>Spermatophyta</taxon>
        <taxon>Magnoliopsida</taxon>
        <taxon>eudicotyledons</taxon>
        <taxon>Gunneridae</taxon>
        <taxon>Pentapetalae</taxon>
        <taxon>asterids</taxon>
        <taxon>lamiids</taxon>
        <taxon>Lamiales</taxon>
        <taxon>Pedaliaceae</taxon>
        <taxon>Sesamum</taxon>
    </lineage>
</organism>
<protein>
    <submittedName>
        <fullName evidence="4">Uncharacterized protein LOC105155438</fullName>
    </submittedName>
</protein>
<dbReference type="GeneID" id="105155438"/>
<dbReference type="InParanoid" id="A0A6I9SKQ2"/>
<dbReference type="Proteomes" id="UP000504604">
    <property type="component" value="Linkage group LG2"/>
</dbReference>
<reference evidence="4" key="1">
    <citation type="submission" date="2025-08" db="UniProtKB">
        <authorList>
            <consortium name="RefSeq"/>
        </authorList>
    </citation>
    <scope>IDENTIFICATION</scope>
</reference>
<dbReference type="PANTHER" id="PTHR34544">
    <property type="entry name" value="OSJNBA0006B20.18 PROTEIN"/>
    <property type="match status" value="1"/>
</dbReference>
<evidence type="ECO:0000313" key="4">
    <source>
        <dbReference type="RefSeq" id="XP_011069615.2"/>
    </source>
</evidence>
<dbReference type="Pfam" id="PF25498">
    <property type="entry name" value="DUF7912"/>
    <property type="match status" value="1"/>
</dbReference>
<name>A0A6I9SKQ2_SESIN</name>
<dbReference type="AlphaFoldDB" id="A0A6I9SKQ2"/>
<keyword evidence="3" id="KW-1185">Reference proteome</keyword>
<dbReference type="GO" id="GO:0042274">
    <property type="term" value="P:ribosomal small subunit biogenesis"/>
    <property type="evidence" value="ECO:0007669"/>
    <property type="project" value="InterPro"/>
</dbReference>
<sequence>MGVNQSIQYIQFVVAQMYSKHNIKLNDLLDYHYQRFIFYFLQNGLLFSAISRTRNPGLCLGLLSIPITITHGSQKFGLETPPFCSVIGRKRINSSLFLSFYACPPLPKLTELTISWTKPPTSMSSVTSTCLPGSRMLCFGAGIPTPKRVFIAVALNFHTFPFYPHPILDISRSPFVAFAKKKNSRPEPVLKPSIIDEVSVNGDEDDNGIEDDIFLEGFEDDELVEEDGYFEDEYFAEEAEPFVGDGAGGGGISLAGTAWDKKALEIAEEVIISFDGELGIYAFKTLLNAAIQVRIERLTNKSGSPSMTDIEAFSTTYRARLDEAEATGSIPGNISLEVSSPGVERVVRIPQDLERFKDRNLYVKYATEAVDGGSSSEHDGVFRLISFDSEGSSCTWGLADVRVNREKSGKGRPLSKKQKEWRLNTPLDSLRLVRLYSEI</sequence>
<dbReference type="HAMAP" id="MF_01077">
    <property type="entry name" value="RimP"/>
    <property type="match status" value="1"/>
</dbReference>
<feature type="domain" description="Ribosome maturation factor RimP N-terminal" evidence="1">
    <location>
        <begin position="289"/>
        <end position="344"/>
    </location>
</feature>
<feature type="domain" description="DUF7912" evidence="2">
    <location>
        <begin position="346"/>
        <end position="436"/>
    </location>
</feature>
<dbReference type="InterPro" id="IPR003728">
    <property type="entry name" value="Ribosome_maturation_RimP"/>
</dbReference>
<dbReference type="KEGG" id="sind:105155438"/>
<accession>A0A6I9SKQ2</accession>
<dbReference type="Pfam" id="PF02576">
    <property type="entry name" value="RimP_N"/>
    <property type="match status" value="1"/>
</dbReference>
<gene>
    <name evidence="4" type="primary">LOC105155438</name>
</gene>
<evidence type="ECO:0000259" key="2">
    <source>
        <dbReference type="Pfam" id="PF25498"/>
    </source>
</evidence>
<dbReference type="PANTHER" id="PTHR34544:SF1">
    <property type="entry name" value="OS04G0438300 PROTEIN"/>
    <property type="match status" value="1"/>
</dbReference>
<dbReference type="RefSeq" id="XP_011069615.2">
    <property type="nucleotide sequence ID" value="XM_011071313.2"/>
</dbReference>
<evidence type="ECO:0000313" key="3">
    <source>
        <dbReference type="Proteomes" id="UP000504604"/>
    </source>
</evidence>
<dbReference type="InterPro" id="IPR057234">
    <property type="entry name" value="DUF7912"/>
</dbReference>